<protein>
    <submittedName>
        <fullName evidence="2">Uncharacterized protein</fullName>
    </submittedName>
</protein>
<dbReference type="EMBL" id="KV454428">
    <property type="protein sequence ID" value="ODQ81360.1"/>
    <property type="molecule type" value="Genomic_DNA"/>
</dbReference>
<dbReference type="GeneID" id="30144809"/>
<proteinExistence type="predicted"/>
<name>A0A1E3QUL9_9ASCO</name>
<keyword evidence="1" id="KW-1133">Transmembrane helix</keyword>
<dbReference type="Proteomes" id="UP000094336">
    <property type="component" value="Unassembled WGS sequence"/>
</dbReference>
<accession>A0A1E3QUL9</accession>
<feature type="transmembrane region" description="Helical" evidence="1">
    <location>
        <begin position="269"/>
        <end position="290"/>
    </location>
</feature>
<keyword evidence="3" id="KW-1185">Reference proteome</keyword>
<evidence type="ECO:0000256" key="1">
    <source>
        <dbReference type="SAM" id="Phobius"/>
    </source>
</evidence>
<dbReference type="RefSeq" id="XP_018986688.1">
    <property type="nucleotide sequence ID" value="XM_019126955.1"/>
</dbReference>
<keyword evidence="1" id="KW-0472">Membrane</keyword>
<keyword evidence="1" id="KW-0812">Transmembrane</keyword>
<evidence type="ECO:0000313" key="2">
    <source>
        <dbReference type="EMBL" id="ODQ81360.1"/>
    </source>
</evidence>
<evidence type="ECO:0000313" key="3">
    <source>
        <dbReference type="Proteomes" id="UP000094336"/>
    </source>
</evidence>
<gene>
    <name evidence="2" type="ORF">BABINDRAFT_123465</name>
</gene>
<organism evidence="2 3">
    <name type="scientific">Babjeviella inositovora NRRL Y-12698</name>
    <dbReference type="NCBI Taxonomy" id="984486"/>
    <lineage>
        <taxon>Eukaryota</taxon>
        <taxon>Fungi</taxon>
        <taxon>Dikarya</taxon>
        <taxon>Ascomycota</taxon>
        <taxon>Saccharomycotina</taxon>
        <taxon>Pichiomycetes</taxon>
        <taxon>Serinales incertae sedis</taxon>
        <taxon>Babjeviella</taxon>
    </lineage>
</organism>
<sequence>MHVRHSPHTYAVVRNTVKGLAAYLPLRLNIKQTQIPHYQVCIPFSPPTMNPLSIISFTSVLALVANAYTYDEEATAAQMATGYANLIINSTLSGYIGPKYDPQPYLLSQEELYLLESTATSVYYKINGKQQRWLMLPEGLVLRYNPKFVEWEAPPKFYGFDSSSDEKSEVKEAYPVHSEREKLLLAYLEESQLSQEEVVSLFNKPEDRQRHEDDLKWYRLRMEEMGGQPETPLWYSFDDFGYLDSMKPSSYLYRRSAWMEVKDFLRYQGWVVILFVACMGVVFCGTYYHVSRKIHQNFGSVKI</sequence>
<reference evidence="3" key="1">
    <citation type="submission" date="2016-05" db="EMBL/GenBank/DDBJ databases">
        <title>Comparative genomics of biotechnologically important yeasts.</title>
        <authorList>
            <consortium name="DOE Joint Genome Institute"/>
            <person name="Riley R."/>
            <person name="Haridas S."/>
            <person name="Wolfe K.H."/>
            <person name="Lopes M.R."/>
            <person name="Hittinger C.T."/>
            <person name="Goker M."/>
            <person name="Salamov A."/>
            <person name="Wisecaver J."/>
            <person name="Long T.M."/>
            <person name="Aerts A.L."/>
            <person name="Barry K."/>
            <person name="Choi C."/>
            <person name="Clum A."/>
            <person name="Coughlan A.Y."/>
            <person name="Deshpande S."/>
            <person name="Douglass A.P."/>
            <person name="Hanson S.J."/>
            <person name="Klenk H.-P."/>
            <person name="Labutti K."/>
            <person name="Lapidus A."/>
            <person name="Lindquist E."/>
            <person name="Lipzen A."/>
            <person name="Meier-Kolthoff J.P."/>
            <person name="Ohm R.A."/>
            <person name="Otillar R.P."/>
            <person name="Pangilinan J."/>
            <person name="Peng Y."/>
            <person name="Rokas A."/>
            <person name="Rosa C.A."/>
            <person name="Scheuner C."/>
            <person name="Sibirny A.A."/>
            <person name="Slot J.C."/>
            <person name="Stielow J.B."/>
            <person name="Sun H."/>
            <person name="Kurtzman C.P."/>
            <person name="Blackwell M."/>
            <person name="Grigoriev I.V."/>
            <person name="Jeffries T.W."/>
        </authorList>
    </citation>
    <scope>NUCLEOTIDE SEQUENCE [LARGE SCALE GENOMIC DNA]</scope>
    <source>
        <strain evidence="3">NRRL Y-12698</strain>
    </source>
</reference>
<dbReference type="AlphaFoldDB" id="A0A1E3QUL9"/>